<protein>
    <submittedName>
        <fullName evidence="2">Uncharacterized protein</fullName>
    </submittedName>
</protein>
<dbReference type="HOGENOM" id="CLU_2629836_0_0_2"/>
<organism evidence="2 3">
    <name type="scientific">Natronomonas pharaonis (strain ATCC 35678 / DSM 2160 / CIP 103997 / JCM 8858 / NBRC 14720 / NCIMB 2260 / Gabara)</name>
    <name type="common">Halobacterium pharaonis</name>
    <dbReference type="NCBI Taxonomy" id="348780"/>
    <lineage>
        <taxon>Archaea</taxon>
        <taxon>Methanobacteriati</taxon>
        <taxon>Methanobacteriota</taxon>
        <taxon>Stenosarchaea group</taxon>
        <taxon>Halobacteria</taxon>
        <taxon>Halobacteriales</taxon>
        <taxon>Natronomonadaceae</taxon>
        <taxon>Natronomonas</taxon>
    </lineage>
</organism>
<proteinExistence type="predicted"/>
<dbReference type="STRING" id="348780.NP_4824A"/>
<sequence>MYDARTRAAVARYVRGLSTAREAAREADISTAELRHYARTCGIAPAFTGDEHVDSADSERAAGTESERDDDTKCSND</sequence>
<dbReference type="AlphaFoldDB" id="A0A1U7EZ01"/>
<evidence type="ECO:0000313" key="2">
    <source>
        <dbReference type="EMBL" id="CAI50503.1"/>
    </source>
</evidence>
<keyword evidence="3" id="KW-1185">Reference proteome</keyword>
<dbReference type="EMBL" id="CR936257">
    <property type="protein sequence ID" value="CAI50503.1"/>
    <property type="molecule type" value="Genomic_DNA"/>
</dbReference>
<gene>
    <name evidence="2" type="ordered locus">NP_4824A</name>
</gene>
<feature type="region of interest" description="Disordered" evidence="1">
    <location>
        <begin position="48"/>
        <end position="77"/>
    </location>
</feature>
<dbReference type="Proteomes" id="UP000002698">
    <property type="component" value="Chromosome"/>
</dbReference>
<reference evidence="2 3" key="1">
    <citation type="journal article" date="2005" name="Genome Res.">
        <title>Living with two extremes: conclusions from the genome sequence of Natronomonas pharaonis.</title>
        <authorList>
            <person name="Falb M."/>
            <person name="Pfeiffer F."/>
            <person name="Palm P."/>
            <person name="Rodewald K."/>
            <person name="Hickmann V."/>
            <person name="Tittor J."/>
            <person name="Oesterhelt D."/>
        </authorList>
    </citation>
    <scope>NUCLEOTIDE SEQUENCE [LARGE SCALE GENOMIC DNA]</scope>
    <source>
        <strain evidence="3">ATCC 35678 / DSM 2160 / CIP 103997 / JCM 8858 / NBRC 14720 / NCIMB 2260 / Gabara</strain>
    </source>
</reference>
<name>A0A1U7EZ01_NATPD</name>
<accession>A0A1U7EZ01</accession>
<evidence type="ECO:0000313" key="3">
    <source>
        <dbReference type="Proteomes" id="UP000002698"/>
    </source>
</evidence>
<dbReference type="EnsemblBacteria" id="CAI50503">
    <property type="protein sequence ID" value="CAI50503"/>
    <property type="gene ID" value="NP_4824A"/>
</dbReference>
<feature type="compositionally biased region" description="Basic and acidic residues" evidence="1">
    <location>
        <begin position="49"/>
        <end position="77"/>
    </location>
</feature>
<dbReference type="KEGG" id="nph:NP_4824A"/>
<evidence type="ECO:0000256" key="1">
    <source>
        <dbReference type="SAM" id="MobiDB-lite"/>
    </source>
</evidence>